<evidence type="ECO:0000313" key="1">
    <source>
        <dbReference type="EMBL" id="OAV60880.1"/>
    </source>
</evidence>
<dbReference type="InterPro" id="IPR002591">
    <property type="entry name" value="Phosphodiest/P_Trfase"/>
</dbReference>
<comment type="caution">
    <text evidence="1">The sequence shown here is derived from an EMBL/GenBank/DDBJ whole genome shotgun (WGS) entry which is preliminary data.</text>
</comment>
<dbReference type="RefSeq" id="WP_043057915.1">
    <property type="nucleotide sequence ID" value="NZ_LXEY01000018.1"/>
</dbReference>
<dbReference type="AlphaFoldDB" id="A0A1B7LZF8"/>
<name>A0A1B7LZF8_9MICC</name>
<dbReference type="SUPFAM" id="SSF53649">
    <property type="entry name" value="Alkaline phosphatase-like"/>
    <property type="match status" value="1"/>
</dbReference>
<evidence type="ECO:0000313" key="2">
    <source>
        <dbReference type="Proteomes" id="UP000078292"/>
    </source>
</evidence>
<dbReference type="GO" id="GO:0016787">
    <property type="term" value="F:hydrolase activity"/>
    <property type="evidence" value="ECO:0007669"/>
    <property type="project" value="UniProtKB-ARBA"/>
</dbReference>
<evidence type="ECO:0008006" key="3">
    <source>
        <dbReference type="Google" id="ProtNLM"/>
    </source>
</evidence>
<dbReference type="OrthoDB" id="9779267at2"/>
<keyword evidence="2" id="KW-1185">Reference proteome</keyword>
<protein>
    <recommendedName>
        <fullName evidence="3">Phosphodiesterase</fullName>
    </recommendedName>
</protein>
<reference evidence="1 2" key="1">
    <citation type="submission" date="2016-04" db="EMBL/GenBank/DDBJ databases">
        <title>First whole genome shotgun sequence of the bacterium Enteractinococcus sp. strain UASWS1574.</title>
        <authorList>
            <person name="Crovadore J."/>
            <person name="Chablais R."/>
            <person name="Lefort F."/>
        </authorList>
    </citation>
    <scope>NUCLEOTIDE SEQUENCE [LARGE SCALE GENOMIC DNA]</scope>
    <source>
        <strain evidence="1 2">UASWS1574</strain>
    </source>
</reference>
<dbReference type="InterPro" id="IPR017850">
    <property type="entry name" value="Alkaline_phosphatase_core_sf"/>
</dbReference>
<organism evidence="1 2">
    <name type="scientific">Enteractinococcus helveticum</name>
    <dbReference type="NCBI Taxonomy" id="1837282"/>
    <lineage>
        <taxon>Bacteria</taxon>
        <taxon>Bacillati</taxon>
        <taxon>Actinomycetota</taxon>
        <taxon>Actinomycetes</taxon>
        <taxon>Micrococcales</taxon>
        <taxon>Micrococcaceae</taxon>
    </lineage>
</organism>
<accession>A0A1B7LZF8</accession>
<gene>
    <name evidence="1" type="ORF">A6F49_10380</name>
</gene>
<dbReference type="EMBL" id="LXEY01000018">
    <property type="protein sequence ID" value="OAV60880.1"/>
    <property type="molecule type" value="Genomic_DNA"/>
</dbReference>
<sequence>MSAPIPAGYNSQRNLTHVIPSLAASLGAPSHNHLELPLASSAILLLVDGLGLEQLEHYAAHAPTFRRVMKHQAAAQTEMSSVYPSTTAAALSSLGTALSPGQHGLVGYDVYDPDRQVVINQLGGWDERTDPETWQSAPTVFQQLNEERQAGVHDICPVTISLSAFEDSALTRASLQGPRFVAADDLGERFMQAAEAAQQPGNLIYLYVNELDKAGHQHGPGSTTWLEVLEEIDSQARRLIRKLPTSVLVAVTGDHGMIEVRPEHRIDFSQHEELIEHVAHTAGEPRMVQLHFETAATDEQRQATLAAWVRRFGDQAWVLTRQQAIETGWFGSVTSRVQQRIGDILVAGFEPVALYDGRRAAPHSFKMVGHHGAPTSAEVRVPWLVLQAP</sequence>
<proteinExistence type="predicted"/>
<dbReference type="Proteomes" id="UP000078292">
    <property type="component" value="Unassembled WGS sequence"/>
</dbReference>
<dbReference type="STRING" id="1837282.A6F49_10380"/>
<dbReference type="Pfam" id="PF01663">
    <property type="entry name" value="Phosphodiest"/>
    <property type="match status" value="1"/>
</dbReference>
<dbReference type="PANTHER" id="PTHR10151:SF120">
    <property type="entry name" value="BIS(5'-ADENOSYL)-TRIPHOSPHATASE"/>
    <property type="match status" value="1"/>
</dbReference>
<dbReference type="Gene3D" id="3.40.720.10">
    <property type="entry name" value="Alkaline Phosphatase, subunit A"/>
    <property type="match status" value="1"/>
</dbReference>
<dbReference type="PANTHER" id="PTHR10151">
    <property type="entry name" value="ECTONUCLEOTIDE PYROPHOSPHATASE/PHOSPHODIESTERASE"/>
    <property type="match status" value="1"/>
</dbReference>